<keyword evidence="2 4" id="KW-0863">Zinc-finger</keyword>
<evidence type="ECO:0000256" key="2">
    <source>
        <dbReference type="ARBA" id="ARBA00022771"/>
    </source>
</evidence>
<feature type="domain" description="MYND-type" evidence="5">
    <location>
        <begin position="91"/>
        <end position="128"/>
    </location>
</feature>
<keyword evidence="7" id="KW-1185">Reference proteome</keyword>
<evidence type="ECO:0000259" key="5">
    <source>
        <dbReference type="PROSITE" id="PS50865"/>
    </source>
</evidence>
<accession>A0A2B7X7B4</accession>
<evidence type="ECO:0000256" key="3">
    <source>
        <dbReference type="ARBA" id="ARBA00022833"/>
    </source>
</evidence>
<evidence type="ECO:0000313" key="7">
    <source>
        <dbReference type="Proteomes" id="UP000224080"/>
    </source>
</evidence>
<dbReference type="Proteomes" id="UP000224080">
    <property type="component" value="Unassembled WGS sequence"/>
</dbReference>
<dbReference type="InterPro" id="IPR002893">
    <property type="entry name" value="Znf_MYND"/>
</dbReference>
<name>A0A2B7X7B4_9EURO</name>
<dbReference type="STRING" id="2060905.A0A2B7X7B4"/>
<dbReference type="GO" id="GO:0008270">
    <property type="term" value="F:zinc ion binding"/>
    <property type="evidence" value="ECO:0007669"/>
    <property type="project" value="UniProtKB-KW"/>
</dbReference>
<dbReference type="SUPFAM" id="SSF144232">
    <property type="entry name" value="HIT/MYND zinc finger-like"/>
    <property type="match status" value="1"/>
</dbReference>
<evidence type="ECO:0000256" key="1">
    <source>
        <dbReference type="ARBA" id="ARBA00022723"/>
    </source>
</evidence>
<proteinExistence type="predicted"/>
<organism evidence="6 7">
    <name type="scientific">Blastomyces parvus</name>
    <dbReference type="NCBI Taxonomy" id="2060905"/>
    <lineage>
        <taxon>Eukaryota</taxon>
        <taxon>Fungi</taxon>
        <taxon>Dikarya</taxon>
        <taxon>Ascomycota</taxon>
        <taxon>Pezizomycotina</taxon>
        <taxon>Eurotiomycetes</taxon>
        <taxon>Eurotiomycetidae</taxon>
        <taxon>Onygenales</taxon>
        <taxon>Ajellomycetaceae</taxon>
        <taxon>Blastomyces</taxon>
    </lineage>
</organism>
<dbReference type="Gene3D" id="6.10.140.2220">
    <property type="match status" value="1"/>
</dbReference>
<dbReference type="PROSITE" id="PS01360">
    <property type="entry name" value="ZF_MYND_1"/>
    <property type="match status" value="1"/>
</dbReference>
<gene>
    <name evidence="6" type="ORF">GX51_03255</name>
</gene>
<evidence type="ECO:0000313" key="6">
    <source>
        <dbReference type="EMBL" id="PGH04956.1"/>
    </source>
</evidence>
<keyword evidence="1" id="KW-0479">Metal-binding</keyword>
<evidence type="ECO:0000256" key="4">
    <source>
        <dbReference type="PROSITE-ProRule" id="PRU00134"/>
    </source>
</evidence>
<protein>
    <recommendedName>
        <fullName evidence="5">MYND-type domain-containing protein</fullName>
    </recommendedName>
</protein>
<dbReference type="OrthoDB" id="5952526at2759"/>
<keyword evidence="3" id="KW-0862">Zinc</keyword>
<dbReference type="PROSITE" id="PS50865">
    <property type="entry name" value="ZF_MYND_2"/>
    <property type="match status" value="1"/>
</dbReference>
<reference evidence="6 7" key="1">
    <citation type="submission" date="2017-10" db="EMBL/GenBank/DDBJ databases">
        <title>Comparative genomics in systemic dimorphic fungi from Ajellomycetaceae.</title>
        <authorList>
            <person name="Munoz J.F."/>
            <person name="Mcewen J.G."/>
            <person name="Clay O.K."/>
            <person name="Cuomo C.A."/>
        </authorList>
    </citation>
    <scope>NUCLEOTIDE SEQUENCE [LARGE SCALE GENOMIC DNA]</scope>
    <source>
        <strain evidence="6 7">UAMH130</strain>
    </source>
</reference>
<dbReference type="AlphaFoldDB" id="A0A2B7X7B4"/>
<dbReference type="Pfam" id="PF01753">
    <property type="entry name" value="zf-MYND"/>
    <property type="match status" value="1"/>
</dbReference>
<comment type="caution">
    <text evidence="6">The sequence shown here is derived from an EMBL/GenBank/DDBJ whole genome shotgun (WGS) entry which is preliminary data.</text>
</comment>
<sequence>MSRSTVDNYFAKISGTRKRRFVPLRVQTRVNITVDILLPSRVPDSTLRPYLENEAVAIECGAKKGQHTKSNVIMETSMAPSKSLQLAEKACGLCQMPGRTMRCSRCQVIYYCSREHQAQHRTAHKSACSKIGKTRTTLAAEEQKLRDMPADILFPGDVFNSSVGHFWGIIETRPYMRARSAYIHALMEVDSRESVQLQLEHAWDMLRLCRGDNIGIRDAIPGAMLQLGMDQECYDFLKWYETTGQLPDYDWGDVEQPFLDVKDADAFEDVGYVCHRFLGVTVGAGVMLVKVRMLLDLKDLHMQSTSTNISANTTGPVQLRSSIIAKNTEFLQRSDHTAAIQLLEGQVKDIYKAIHSSNKHFWEVLLEPEDHLPAMPGYYSPGELSEMQAMLRYFYPAWAMTPGALELAEELTKGKL</sequence>
<dbReference type="EMBL" id="PDNC01000034">
    <property type="protein sequence ID" value="PGH04956.1"/>
    <property type="molecule type" value="Genomic_DNA"/>
</dbReference>